<name>A0A2I2EZW8_ASPCN</name>
<dbReference type="Proteomes" id="UP000234585">
    <property type="component" value="Unassembled WGS sequence"/>
</dbReference>
<evidence type="ECO:0000313" key="2">
    <source>
        <dbReference type="Proteomes" id="UP000234585"/>
    </source>
</evidence>
<dbReference type="AlphaFoldDB" id="A0A2I2EZW8"/>
<accession>A0A2I2EZW8</accession>
<dbReference type="EMBL" id="KZ559191">
    <property type="protein sequence ID" value="PLB33910.1"/>
    <property type="molecule type" value="Genomic_DNA"/>
</dbReference>
<gene>
    <name evidence="1" type="ORF">BDW47DRAFT_113181</name>
</gene>
<dbReference type="RefSeq" id="XP_024667922.1">
    <property type="nucleotide sequence ID" value="XM_024814341.1"/>
</dbReference>
<keyword evidence="2" id="KW-1185">Reference proteome</keyword>
<protein>
    <submittedName>
        <fullName evidence="1">Uncharacterized protein</fullName>
    </submittedName>
</protein>
<reference evidence="1 2" key="1">
    <citation type="submission" date="2017-12" db="EMBL/GenBank/DDBJ databases">
        <authorList>
            <consortium name="DOE Joint Genome Institute"/>
            <person name="Haridas S."/>
            <person name="Kjaerbolling I."/>
            <person name="Vesth T.C."/>
            <person name="Frisvad J.C."/>
            <person name="Nybo J.L."/>
            <person name="Theobald S."/>
            <person name="Kuo A."/>
            <person name="Bowyer P."/>
            <person name="Matsuda Y."/>
            <person name="Mondo S."/>
            <person name="Lyhne E.K."/>
            <person name="Kogle M.E."/>
            <person name="Clum A."/>
            <person name="Lipzen A."/>
            <person name="Salamov A."/>
            <person name="Ngan C.Y."/>
            <person name="Daum C."/>
            <person name="Chiniquy J."/>
            <person name="Barry K."/>
            <person name="LaButti K."/>
            <person name="Simmons B.A."/>
            <person name="Magnuson J.K."/>
            <person name="Mortensen U.H."/>
            <person name="Larsen T.O."/>
            <person name="Grigoriev I.V."/>
            <person name="Baker S.E."/>
            <person name="Andersen M.R."/>
            <person name="Nordberg H.P."/>
            <person name="Cantor M.N."/>
            <person name="Hua S.X."/>
        </authorList>
    </citation>
    <scope>NUCLEOTIDE SEQUENCE [LARGE SCALE GENOMIC DNA]</scope>
    <source>
        <strain evidence="1 2">CBS 102.13</strain>
    </source>
</reference>
<organism evidence="1 2">
    <name type="scientific">Aspergillus candidus</name>
    <dbReference type="NCBI Taxonomy" id="41067"/>
    <lineage>
        <taxon>Eukaryota</taxon>
        <taxon>Fungi</taxon>
        <taxon>Dikarya</taxon>
        <taxon>Ascomycota</taxon>
        <taxon>Pezizomycotina</taxon>
        <taxon>Eurotiomycetes</taxon>
        <taxon>Eurotiomycetidae</taxon>
        <taxon>Eurotiales</taxon>
        <taxon>Aspergillaceae</taxon>
        <taxon>Aspergillus</taxon>
        <taxon>Aspergillus subgen. Circumdati</taxon>
    </lineage>
</organism>
<sequence length="66" mass="7576">MGVVRRHAYLAMHAQTATKPWYVRDPTPFNPWYLVSLSAGIRFDGLEFLGLRPACVEMRVTTMAFM</sequence>
<proteinExistence type="predicted"/>
<dbReference type="GeneID" id="36521501"/>
<evidence type="ECO:0000313" key="1">
    <source>
        <dbReference type="EMBL" id="PLB33910.1"/>
    </source>
</evidence>